<sequence>MLSYYNHCQVLINSLSLSLNVSCCDGWEKLEAADNKNRVVHGTSPSIDIDLMGDFLVL</sequence>
<dbReference type="Proteomes" id="UP001295469">
    <property type="component" value="Chromosome A07"/>
</dbReference>
<reference evidence="1" key="1">
    <citation type="submission" date="2021-01" db="EMBL/GenBank/DDBJ databases">
        <authorList>
            <consortium name="Genoscope - CEA"/>
            <person name="William W."/>
        </authorList>
    </citation>
    <scope>NUCLEOTIDE SEQUENCE</scope>
</reference>
<dbReference type="EMBL" id="HG994361">
    <property type="protein sequence ID" value="CAF2179473.1"/>
    <property type="molecule type" value="Genomic_DNA"/>
</dbReference>
<gene>
    <name evidence="1" type="ORF">DARMORV10_A07P27930.1</name>
</gene>
<protein>
    <submittedName>
        <fullName evidence="1">(rape) hypothetical protein</fullName>
    </submittedName>
</protein>
<dbReference type="AlphaFoldDB" id="A0A816YXP3"/>
<accession>A0A816YXP3</accession>
<organism evidence="1">
    <name type="scientific">Brassica napus</name>
    <name type="common">Rape</name>
    <dbReference type="NCBI Taxonomy" id="3708"/>
    <lineage>
        <taxon>Eukaryota</taxon>
        <taxon>Viridiplantae</taxon>
        <taxon>Streptophyta</taxon>
        <taxon>Embryophyta</taxon>
        <taxon>Tracheophyta</taxon>
        <taxon>Spermatophyta</taxon>
        <taxon>Magnoliopsida</taxon>
        <taxon>eudicotyledons</taxon>
        <taxon>Gunneridae</taxon>
        <taxon>Pentapetalae</taxon>
        <taxon>rosids</taxon>
        <taxon>malvids</taxon>
        <taxon>Brassicales</taxon>
        <taxon>Brassicaceae</taxon>
        <taxon>Brassiceae</taxon>
        <taxon>Brassica</taxon>
    </lineage>
</organism>
<name>A0A816YXP3_BRANA</name>
<evidence type="ECO:0000313" key="1">
    <source>
        <dbReference type="EMBL" id="CAF2179473.1"/>
    </source>
</evidence>
<proteinExistence type="predicted"/>